<protein>
    <submittedName>
        <fullName evidence="2">Sulfate permease</fullName>
    </submittedName>
</protein>
<feature type="compositionally biased region" description="Basic residues" evidence="1">
    <location>
        <begin position="356"/>
        <end position="370"/>
    </location>
</feature>
<proteinExistence type="predicted"/>
<feature type="compositionally biased region" description="Basic and acidic residues" evidence="1">
    <location>
        <begin position="62"/>
        <end position="80"/>
    </location>
</feature>
<sequence>GPVPMARRLARERARRSARRLGRGARPHPGGDRLLDHRRRRPEGRALRLVLDGGRHRLRRRPAGDDLGRDGRHGARDGRPRPGARPPVPLRDDDPDRSPPGRRRVPAARLAHALRLALGDDRLRQRAGDPHLPGPAPGADGRAVADLPDGRRGPGDHLRLAPAYDGGPLAPRLHRRPDGRLAPRGARPPDRRRHGPAPLVAAGLPPAGHPPEPRDAPRHPALRGDARRRRSPGVASDGVGDRRPDRYRERQEPRVRRPGGGQRRDRPPRRDGRLRDDRPVRDQREVGRARPALDLRRRALPPDPGRRARRLGRADPDGGAGRRDDHGLDRDLQLGLAPEPAHPPPDLERRHAGDRGRRRLHPQPRGRRPGRGAPERHLLRLEDRAARHRDVVRFRRRPSAHLRGERPDLLRLGGRVLPGLRLRGSAGEGPHRRRPGPPLGHLRGGGAGQGRHAVPPRGRRRRDRRDERGERHHRRQARRPRQGRVAGPRARAL</sequence>
<feature type="compositionally biased region" description="Basic residues" evidence="1">
    <location>
        <begin position="471"/>
        <end position="482"/>
    </location>
</feature>
<feature type="region of interest" description="Disordered" evidence="1">
    <location>
        <begin position="120"/>
        <end position="382"/>
    </location>
</feature>
<feature type="compositionally biased region" description="Basic and acidic residues" evidence="1">
    <location>
        <begin position="239"/>
        <end position="255"/>
    </location>
</feature>
<feature type="non-terminal residue" evidence="2">
    <location>
        <position position="493"/>
    </location>
</feature>
<reference evidence="2" key="1">
    <citation type="submission" date="2020-02" db="EMBL/GenBank/DDBJ databases">
        <authorList>
            <person name="Meier V. D."/>
        </authorList>
    </citation>
    <scope>NUCLEOTIDE SEQUENCE</scope>
    <source>
        <strain evidence="2">AVDCRST_MAG19</strain>
    </source>
</reference>
<name>A0A6J4VJ70_9BACT</name>
<feature type="compositionally biased region" description="Basic and acidic residues" evidence="1">
    <location>
        <begin position="312"/>
        <end position="332"/>
    </location>
</feature>
<dbReference type="EMBL" id="CADCWL010000212">
    <property type="protein sequence ID" value="CAA9579920.1"/>
    <property type="molecule type" value="Genomic_DNA"/>
</dbReference>
<feature type="compositionally biased region" description="Basic and acidic residues" evidence="1">
    <location>
        <begin position="120"/>
        <end position="129"/>
    </location>
</feature>
<feature type="compositionally biased region" description="Basic and acidic residues" evidence="1">
    <location>
        <begin position="345"/>
        <end position="355"/>
    </location>
</feature>
<feature type="region of interest" description="Disordered" evidence="1">
    <location>
        <begin position="420"/>
        <end position="493"/>
    </location>
</feature>
<feature type="compositionally biased region" description="Basic and acidic residues" evidence="1">
    <location>
        <begin position="262"/>
        <end position="297"/>
    </location>
</feature>
<gene>
    <name evidence="2" type="ORF">AVDCRST_MAG19-3819</name>
</gene>
<evidence type="ECO:0000256" key="1">
    <source>
        <dbReference type="SAM" id="MobiDB-lite"/>
    </source>
</evidence>
<feature type="compositionally biased region" description="Basic and acidic residues" evidence="1">
    <location>
        <begin position="148"/>
        <end position="159"/>
    </location>
</feature>
<dbReference type="AlphaFoldDB" id="A0A6J4VJ70"/>
<feature type="compositionally biased region" description="Basic and acidic residues" evidence="1">
    <location>
        <begin position="90"/>
        <end position="99"/>
    </location>
</feature>
<organism evidence="2">
    <name type="scientific">uncultured Thermomicrobiales bacterium</name>
    <dbReference type="NCBI Taxonomy" id="1645740"/>
    <lineage>
        <taxon>Bacteria</taxon>
        <taxon>Pseudomonadati</taxon>
        <taxon>Thermomicrobiota</taxon>
        <taxon>Thermomicrobia</taxon>
        <taxon>Thermomicrobiales</taxon>
        <taxon>environmental samples</taxon>
    </lineage>
</organism>
<feature type="non-terminal residue" evidence="2">
    <location>
        <position position="1"/>
    </location>
</feature>
<evidence type="ECO:0000313" key="2">
    <source>
        <dbReference type="EMBL" id="CAA9579920.1"/>
    </source>
</evidence>
<feature type="compositionally biased region" description="Basic and acidic residues" evidence="1">
    <location>
        <begin position="373"/>
        <end position="382"/>
    </location>
</feature>
<accession>A0A6J4VJ70</accession>
<feature type="region of interest" description="Disordered" evidence="1">
    <location>
        <begin position="1"/>
        <end position="108"/>
    </location>
</feature>
<feature type="compositionally biased region" description="Basic and acidic residues" evidence="1">
    <location>
        <begin position="211"/>
        <end position="225"/>
    </location>
</feature>
<feature type="compositionally biased region" description="Basic residues" evidence="1">
    <location>
        <begin position="8"/>
        <end position="26"/>
    </location>
</feature>
<feature type="compositionally biased region" description="Low complexity" evidence="1">
    <location>
        <begin position="483"/>
        <end position="493"/>
    </location>
</feature>
<feature type="compositionally biased region" description="Low complexity" evidence="1">
    <location>
        <begin position="196"/>
        <end position="206"/>
    </location>
</feature>